<keyword evidence="2" id="KW-1185">Reference proteome</keyword>
<evidence type="ECO:0000313" key="2">
    <source>
        <dbReference type="Proteomes" id="UP000245678"/>
    </source>
</evidence>
<dbReference type="EMBL" id="QGHA01000004">
    <property type="protein sequence ID" value="PWK77910.1"/>
    <property type="molecule type" value="Genomic_DNA"/>
</dbReference>
<dbReference type="Proteomes" id="UP000245678">
    <property type="component" value="Unassembled WGS sequence"/>
</dbReference>
<dbReference type="RefSeq" id="WP_109608401.1">
    <property type="nucleotide sequence ID" value="NZ_QGHA01000004.1"/>
</dbReference>
<reference evidence="1 2" key="1">
    <citation type="submission" date="2018-05" db="EMBL/GenBank/DDBJ databases">
        <title>Genomic Encyclopedia of Archaeal and Bacterial Type Strains, Phase II (KMG-II): from individual species to whole genera.</title>
        <authorList>
            <person name="Goeker M."/>
        </authorList>
    </citation>
    <scope>NUCLEOTIDE SEQUENCE [LARGE SCALE GENOMIC DNA]</scope>
    <source>
        <strain evidence="1 2">DSM 19975</strain>
    </source>
</reference>
<accession>A0A316HD48</accession>
<protein>
    <submittedName>
        <fullName evidence="1">Uncharacterized protein</fullName>
    </submittedName>
</protein>
<proteinExistence type="predicted"/>
<gene>
    <name evidence="1" type="ORF">LX99_02795</name>
</gene>
<comment type="caution">
    <text evidence="1">The sequence shown here is derived from an EMBL/GenBank/DDBJ whole genome shotgun (WGS) entry which is preliminary data.</text>
</comment>
<name>A0A316HD48_9SPHI</name>
<sequence length="137" mass="15876">MNTNKEQLDLSTLMKYLSFANTPSYLYKHYKENDSIATLSSSYSTDAIVSDFMAIVNTERRTIEDLTLLYSFIIALTFKPTEQVNFFFKQLKDAPLRWAEKIASIYFANNSSEVCDYNIVSENISFQKDLKVNTEIF</sequence>
<dbReference type="AlphaFoldDB" id="A0A316HD48"/>
<evidence type="ECO:0000313" key="1">
    <source>
        <dbReference type="EMBL" id="PWK77910.1"/>
    </source>
</evidence>
<organism evidence="1 2">
    <name type="scientific">Mucilaginibacter oryzae</name>
    <dbReference type="NCBI Taxonomy" id="468058"/>
    <lineage>
        <taxon>Bacteria</taxon>
        <taxon>Pseudomonadati</taxon>
        <taxon>Bacteroidota</taxon>
        <taxon>Sphingobacteriia</taxon>
        <taxon>Sphingobacteriales</taxon>
        <taxon>Sphingobacteriaceae</taxon>
        <taxon>Mucilaginibacter</taxon>
    </lineage>
</organism>